<dbReference type="Gene3D" id="2.30.30.1040">
    <property type="match status" value="1"/>
</dbReference>
<keyword evidence="4 9" id="KW-0805">Transcription regulation</keyword>
<dbReference type="GO" id="GO:0005634">
    <property type="term" value="C:nucleus"/>
    <property type="evidence" value="ECO:0007669"/>
    <property type="project" value="UniProtKB-SubCell"/>
</dbReference>
<dbReference type="eggNOG" id="ENOG502QV9B">
    <property type="taxonomic scope" value="Eukaryota"/>
</dbReference>
<dbReference type="EnsemblPlants" id="LPERR02G03100.1">
    <property type="protein sequence ID" value="LPERR02G03100.1"/>
    <property type="gene ID" value="LPERR02G03100"/>
</dbReference>
<dbReference type="Gramene" id="LPERR02G03100.1">
    <property type="protein sequence ID" value="LPERR02G03100.1"/>
    <property type="gene ID" value="LPERR02G03100"/>
</dbReference>
<dbReference type="FunFam" id="2.40.330.10:FF:000001">
    <property type="entry name" value="Auxin response factor"/>
    <property type="match status" value="1"/>
</dbReference>
<dbReference type="PANTHER" id="PTHR31384:SF14">
    <property type="entry name" value="AUXIN RESPONSE FACTOR 5"/>
    <property type="match status" value="1"/>
</dbReference>
<comment type="function">
    <text evidence="1 9">Auxin response factors (ARFs) are transcriptional factors that bind specifically to the DNA sequence 5'-TGTCTC-3' found in the auxin-responsive promoter elements (AuxREs).</text>
</comment>
<dbReference type="InterPro" id="IPR003340">
    <property type="entry name" value="B3_DNA-bd"/>
</dbReference>
<dbReference type="SUPFAM" id="SSF54277">
    <property type="entry name" value="CAD &amp; PB1 domains"/>
    <property type="match status" value="1"/>
</dbReference>
<reference evidence="14" key="2">
    <citation type="submission" date="2013-12" db="EMBL/GenBank/DDBJ databases">
        <authorList>
            <person name="Yu Y."/>
            <person name="Lee S."/>
            <person name="de Baynast K."/>
            <person name="Wissotski M."/>
            <person name="Liu L."/>
            <person name="Talag J."/>
            <person name="Goicoechea J."/>
            <person name="Angelova A."/>
            <person name="Jetty R."/>
            <person name="Kudrna D."/>
            <person name="Golser W."/>
            <person name="Rivera L."/>
            <person name="Zhang J."/>
            <person name="Wing R."/>
        </authorList>
    </citation>
    <scope>NUCLEOTIDE SEQUENCE</scope>
</reference>
<dbReference type="FunFam" id="3.10.20.90:FF:000047">
    <property type="entry name" value="Auxin response factor"/>
    <property type="match status" value="1"/>
</dbReference>
<dbReference type="Gene3D" id="3.10.20.90">
    <property type="entry name" value="Phosphatidylinositol 3-kinase Catalytic Subunit, Chain A, domain 1"/>
    <property type="match status" value="1"/>
</dbReference>
<dbReference type="InterPro" id="IPR053793">
    <property type="entry name" value="PB1-like"/>
</dbReference>
<evidence type="ECO:0000256" key="10">
    <source>
        <dbReference type="SAM" id="MobiDB-lite"/>
    </source>
</evidence>
<comment type="subunit">
    <text evidence="9">Homodimers and heterodimers.</text>
</comment>
<dbReference type="FunFam" id="2.30.30.1040:FF:000001">
    <property type="entry name" value="Auxin response factor"/>
    <property type="match status" value="1"/>
</dbReference>
<dbReference type="SUPFAM" id="SSF101936">
    <property type="entry name" value="DNA-binding pseudobarrel domain"/>
    <property type="match status" value="1"/>
</dbReference>
<feature type="domain" description="PB1" evidence="12">
    <location>
        <begin position="895"/>
        <end position="979"/>
    </location>
</feature>
<dbReference type="Proteomes" id="UP000032180">
    <property type="component" value="Chromosome 2"/>
</dbReference>
<dbReference type="InterPro" id="IPR010525">
    <property type="entry name" value="ARF_dom"/>
</dbReference>
<dbReference type="GO" id="GO:0006355">
    <property type="term" value="P:regulation of DNA-templated transcription"/>
    <property type="evidence" value="ECO:0007669"/>
    <property type="project" value="InterPro"/>
</dbReference>
<dbReference type="SMART" id="SM01019">
    <property type="entry name" value="B3"/>
    <property type="match status" value="1"/>
</dbReference>
<dbReference type="Pfam" id="PF02362">
    <property type="entry name" value="B3"/>
    <property type="match status" value="1"/>
</dbReference>
<name>A0A0D9VC45_9ORYZ</name>
<evidence type="ECO:0000259" key="11">
    <source>
        <dbReference type="PROSITE" id="PS50863"/>
    </source>
</evidence>
<reference evidence="13 14" key="1">
    <citation type="submission" date="2012-08" db="EMBL/GenBank/DDBJ databases">
        <title>Oryza genome evolution.</title>
        <authorList>
            <person name="Wing R.A."/>
        </authorList>
    </citation>
    <scope>NUCLEOTIDE SEQUENCE</scope>
</reference>
<proteinExistence type="inferred from homology"/>
<keyword evidence="6 9" id="KW-0804">Transcription</keyword>
<keyword evidence="8 9" id="KW-0927">Auxin signaling pathway</keyword>
<feature type="region of interest" description="Disordered" evidence="10">
    <location>
        <begin position="1000"/>
        <end position="1028"/>
    </location>
</feature>
<dbReference type="CDD" id="cd10017">
    <property type="entry name" value="B3_DNA"/>
    <property type="match status" value="1"/>
</dbReference>
<evidence type="ECO:0000256" key="4">
    <source>
        <dbReference type="ARBA" id="ARBA00023015"/>
    </source>
</evidence>
<dbReference type="GO" id="GO:0009734">
    <property type="term" value="P:auxin-activated signaling pathway"/>
    <property type="evidence" value="ECO:0007669"/>
    <property type="project" value="UniProtKB-KW"/>
</dbReference>
<protein>
    <recommendedName>
        <fullName evidence="9">Auxin response factor</fullName>
    </recommendedName>
</protein>
<evidence type="ECO:0000259" key="12">
    <source>
        <dbReference type="PROSITE" id="PS51745"/>
    </source>
</evidence>
<evidence type="ECO:0000256" key="9">
    <source>
        <dbReference type="RuleBase" id="RU004561"/>
    </source>
</evidence>
<dbReference type="PANTHER" id="PTHR31384">
    <property type="entry name" value="AUXIN RESPONSE FACTOR 4-RELATED"/>
    <property type="match status" value="1"/>
</dbReference>
<accession>A0A0D9VC45</accession>
<dbReference type="Pfam" id="PF02309">
    <property type="entry name" value="AUX_IAA"/>
    <property type="match status" value="1"/>
</dbReference>
<dbReference type="HOGENOM" id="CLU_002626_0_0_1"/>
<dbReference type="STRING" id="77586.A0A0D9VC45"/>
<evidence type="ECO:0000256" key="2">
    <source>
        <dbReference type="ARBA" id="ARBA00004123"/>
    </source>
</evidence>
<comment type="similarity">
    <text evidence="3 9">Belongs to the ARF family.</text>
</comment>
<evidence type="ECO:0000256" key="8">
    <source>
        <dbReference type="ARBA" id="ARBA00023294"/>
    </source>
</evidence>
<dbReference type="Pfam" id="PF06507">
    <property type="entry name" value="ARF_AD"/>
    <property type="match status" value="1"/>
</dbReference>
<evidence type="ECO:0000256" key="3">
    <source>
        <dbReference type="ARBA" id="ARBA00007853"/>
    </source>
</evidence>
<dbReference type="Gene3D" id="2.40.330.10">
    <property type="entry name" value="DNA-binding pseudobarrel domain"/>
    <property type="match status" value="1"/>
</dbReference>
<dbReference type="InterPro" id="IPR033389">
    <property type="entry name" value="AUX/IAA_dom"/>
</dbReference>
<dbReference type="GO" id="GO:0003677">
    <property type="term" value="F:DNA binding"/>
    <property type="evidence" value="ECO:0007669"/>
    <property type="project" value="UniProtKB-KW"/>
</dbReference>
<dbReference type="PROSITE" id="PS51745">
    <property type="entry name" value="PB1"/>
    <property type="match status" value="1"/>
</dbReference>
<dbReference type="AlphaFoldDB" id="A0A0D9VC45"/>
<comment type="subcellular location">
    <subcellularLocation>
        <location evidence="2 9">Nucleus</location>
    </subcellularLocation>
</comment>
<dbReference type="InterPro" id="IPR044835">
    <property type="entry name" value="ARF_plant"/>
</dbReference>
<reference evidence="13" key="3">
    <citation type="submission" date="2015-04" db="UniProtKB">
        <authorList>
            <consortium name="EnsemblPlants"/>
        </authorList>
    </citation>
    <scope>IDENTIFICATION</scope>
</reference>
<evidence type="ECO:0000256" key="1">
    <source>
        <dbReference type="ARBA" id="ARBA00003182"/>
    </source>
</evidence>
<evidence type="ECO:0000256" key="7">
    <source>
        <dbReference type="ARBA" id="ARBA00023242"/>
    </source>
</evidence>
<keyword evidence="5 9" id="KW-0238">DNA-binding</keyword>
<sequence>MWRLAVAERTKAPAMNSELWHACAGPLVSLPPVGSLVVYFPQGHSEQVAASMQKDVDAHVPSYPNLPSKLICLLHGVNLHADPDTDEVYAQMTLQPVNTYGKEALQLSELALKQARPQMEFFCKTLTASDTSTHGGFSVPRRAAEKIFPPLDFSMQPPAQELQARDIHDNVWTFRHIYRGQPKRHLLTTGWSLFVSGKRLFAGDSVIVVRDEKHQLLLGIRRANRQPTNISSSVLSSDSMHIGVLAAAAHAAANSSPFTIFYNPRASPTEFVIPFAKYQKALYSNQISLGMRFRMMFETEELGTRRYMGTITGISDLDPVRWKNSQWRNLQVGWDESAAGERRNRVSIWEIEPVAAPFFLCPQPFFGVKRPRQLDDESEMENLFKRAMPWLGEEVCIKDAQNQNSTAPGLSLVQWMNMNRQQSSSIANTSAQSEYLQALGNPAMQNLSADDLARQLYVQNNLLQQNCIQFNSPKLPPQMQTMNDLSKAAIPLNQLGAIINPQDQKQDAVNHQRQQNSIQVIPLSQAQSNLVQAQMQILQKLQQQSLMTQSTSTLSQPALIQEQQKLLIDMQKQLSNSHSFAQQQMMTQQESKPTLQATSLISTIQQEQQQKLLQKQVSLAEVSEVAFQPISSTNVIPKTGGAMIISGATQSALTEEIPSCSTSPSTANANQLAQSTKNRYYINTEKVQQSTAPMLIPTSIDAVTATPLMTKELPKPNNSAKQSVINSKLPNVAPGTQNCMNNALQTDTLETSSSATSLCPSRTDGLVHQGFPSSNFNQHQMFKDALPDVEIECVDPSNSGLFGINNDNPLGFPIETEDLLINALDSVKYQNHMSTDVENNYLIQKDALQEISTSMVSQSFGQSDMAFNSIDSAINDGALLNKNSWPAAPPLQRMRTFTKVYKRGAVGRSIDIGRYSGYDELKHALARMFGIEGQLEDRQRIGWKLVYKDHEDDILLLGDDPWEEFVHCVRCIRILSPQEVQQMSLDGDLGSNVLPNQACSSSDGVNGWKPRCDQNSGNPSIGPYDQFE</sequence>
<dbReference type="PROSITE" id="PS50863">
    <property type="entry name" value="B3"/>
    <property type="match status" value="1"/>
</dbReference>
<evidence type="ECO:0000256" key="5">
    <source>
        <dbReference type="ARBA" id="ARBA00023125"/>
    </source>
</evidence>
<keyword evidence="14" id="KW-1185">Reference proteome</keyword>
<organism evidence="13 14">
    <name type="scientific">Leersia perrieri</name>
    <dbReference type="NCBI Taxonomy" id="77586"/>
    <lineage>
        <taxon>Eukaryota</taxon>
        <taxon>Viridiplantae</taxon>
        <taxon>Streptophyta</taxon>
        <taxon>Embryophyta</taxon>
        <taxon>Tracheophyta</taxon>
        <taxon>Spermatophyta</taxon>
        <taxon>Magnoliopsida</taxon>
        <taxon>Liliopsida</taxon>
        <taxon>Poales</taxon>
        <taxon>Poaceae</taxon>
        <taxon>BOP clade</taxon>
        <taxon>Oryzoideae</taxon>
        <taxon>Oryzeae</taxon>
        <taxon>Oryzinae</taxon>
        <taxon>Leersia</taxon>
    </lineage>
</organism>
<evidence type="ECO:0000256" key="6">
    <source>
        <dbReference type="ARBA" id="ARBA00023163"/>
    </source>
</evidence>
<evidence type="ECO:0000313" key="13">
    <source>
        <dbReference type="EnsemblPlants" id="LPERR02G03100.1"/>
    </source>
</evidence>
<evidence type="ECO:0000313" key="14">
    <source>
        <dbReference type="Proteomes" id="UP000032180"/>
    </source>
</evidence>
<dbReference type="InterPro" id="IPR015300">
    <property type="entry name" value="DNA-bd_pseudobarrel_sf"/>
</dbReference>
<feature type="domain" description="TF-B3" evidence="11">
    <location>
        <begin position="122"/>
        <end position="224"/>
    </location>
</feature>
<keyword evidence="7 9" id="KW-0539">Nucleus</keyword>